<gene>
    <name evidence="1" type="ORF">LCGC14_0337900</name>
</gene>
<comment type="caution">
    <text evidence="1">The sequence shown here is derived from an EMBL/GenBank/DDBJ whole genome shotgun (WGS) entry which is preliminary data.</text>
</comment>
<protein>
    <submittedName>
        <fullName evidence="1">Uncharacterized protein</fullName>
    </submittedName>
</protein>
<sequence length="493" mass="51408">MGRRYFRFTQQGSNTDLYEIADTTLKFFDSSGSEAFDLDLDDNELSLDGLLLRVGVGSTFTVVSGGDDIGVEGNVEVLGAIALGENASDPAAVANRGFVYTKDVSAASELFYEDDGGNVIQLTSGGAVVGADQNLWETMSSDSGSVAANTTTDTLTIAGSAGIDTSISGDALTVTLDLNEITTDTVIAAGDLVVFTDITDSGNQNITFANFEGTLNHDSLTGFVANEHIDHTSVTLTAGEGLSGGGTIAANRSFALDLNEITTDTSIAAGDLVAFTDITDSGNQNITFANFEGALDHGSIAGLSDDDHSQYTLVAGTRAFTGEQSMGTNKLTNVVDPTTDQDAATKKYVDDNIGSATKEIFIPMLSEGGSGTAYTSTVGDFATKVTNSTQEFNTNFFVPNDFSSLTDMVVIILPDATETVQWDTLTDFGAAGEAPDANSDSQTDATKAVTINVIAELDISAALTGLAANDYVGCNFQSDTDDLRPIGLRMKYA</sequence>
<dbReference type="EMBL" id="LAZR01000244">
    <property type="protein sequence ID" value="KKN79586.1"/>
    <property type="molecule type" value="Genomic_DNA"/>
</dbReference>
<reference evidence="1" key="1">
    <citation type="journal article" date="2015" name="Nature">
        <title>Complex archaea that bridge the gap between prokaryotes and eukaryotes.</title>
        <authorList>
            <person name="Spang A."/>
            <person name="Saw J.H."/>
            <person name="Jorgensen S.L."/>
            <person name="Zaremba-Niedzwiedzka K."/>
            <person name="Martijn J."/>
            <person name="Lind A.E."/>
            <person name="van Eijk R."/>
            <person name="Schleper C."/>
            <person name="Guy L."/>
            <person name="Ettema T.J."/>
        </authorList>
    </citation>
    <scope>NUCLEOTIDE SEQUENCE</scope>
</reference>
<organism evidence="1">
    <name type="scientific">marine sediment metagenome</name>
    <dbReference type="NCBI Taxonomy" id="412755"/>
    <lineage>
        <taxon>unclassified sequences</taxon>
        <taxon>metagenomes</taxon>
        <taxon>ecological metagenomes</taxon>
    </lineage>
</organism>
<accession>A0A0F9W1N4</accession>
<proteinExistence type="predicted"/>
<dbReference type="AlphaFoldDB" id="A0A0F9W1N4"/>
<evidence type="ECO:0000313" key="1">
    <source>
        <dbReference type="EMBL" id="KKN79586.1"/>
    </source>
</evidence>
<name>A0A0F9W1N4_9ZZZZ</name>